<dbReference type="Gene3D" id="3.40.190.10">
    <property type="entry name" value="Periplasmic binding protein-like II"/>
    <property type="match status" value="2"/>
</dbReference>
<keyword evidence="8" id="KW-0449">Lipoprotein</keyword>
<dbReference type="InterPro" id="IPR006059">
    <property type="entry name" value="SBP"/>
</dbReference>
<evidence type="ECO:0000256" key="5">
    <source>
        <dbReference type="ARBA" id="ARBA00022764"/>
    </source>
</evidence>
<comment type="subcellular location">
    <subcellularLocation>
        <location evidence="1">Periplasm</location>
    </subcellularLocation>
</comment>
<keyword evidence="5" id="KW-0574">Periplasm</keyword>
<dbReference type="Proteomes" id="UP000184533">
    <property type="component" value="Unassembled WGS sequence"/>
</dbReference>
<keyword evidence="3" id="KW-1003">Cell membrane</keyword>
<dbReference type="InterPro" id="IPR050490">
    <property type="entry name" value="Bact_solute-bd_prot1"/>
</dbReference>
<sequence length="472" mass="52097">MLAKRLLLTTTALALGLAMAVPAFADPVTIRIVSKDLLNSNPADVAHIERIEQALAAQGKEIDIEIVEVASAGYADKLTAMILSGDIPDLMYFQGGDAKIAEQGVLEDLTPWIEKSEYLKDALFPHNVERLKNYPYLLYVYPVRIPQPVIRTDWLEKTGLGQPETTEDYVALYTALAQGDYDGDGTANTYGVTTADNTNELDAIYNKAFGIETTWMQNAAGEVIHARVSDQEKAKLAFYAQLKADGLYDPEYITTPWDVKEDKFYTGRAGTISGSSMEVIDIYGGKMRQLHEGVGLTLLNPPKGPAGQGLQAVDVSKETRGFAISALSENKEAAFAVLDFMASPEGQLMDRMGFEGEQYTKTGDTYEVTDAMATWYARFMAAANWTPPVTWQSDAAQQSLKNIATYYTSDNTFVWPADYAADLDATENVYRSWVYKFVSGEAGMDQWDTYVAEWEAAGGNRLNEYARTVLTK</sequence>
<evidence type="ECO:0000256" key="4">
    <source>
        <dbReference type="ARBA" id="ARBA00022729"/>
    </source>
</evidence>
<keyword evidence="12" id="KW-1185">Reference proteome</keyword>
<feature type="chain" id="PRO_5015038427" evidence="9">
    <location>
        <begin position="26"/>
        <end position="472"/>
    </location>
</feature>
<keyword evidence="4 9" id="KW-0732">Signal</keyword>
<dbReference type="PANTHER" id="PTHR43649:SF33">
    <property type="entry name" value="POLYGALACTURONAN_RHAMNOGALACTURONAN-BINDING PROTEIN YTCQ"/>
    <property type="match status" value="1"/>
</dbReference>
<name>A0A0F5LWU8_9HYPH</name>
<reference evidence="10 12" key="1">
    <citation type="submission" date="2015-03" db="EMBL/GenBank/DDBJ databases">
        <authorList>
            <person name="Hassan Y.I."/>
            <person name="Lepp D."/>
            <person name="Zhou T."/>
        </authorList>
    </citation>
    <scope>NUCLEOTIDE SEQUENCE [LARGE SCALE GENOMIC DNA]</scope>
    <source>
        <strain evidence="10 12">DSM 17137</strain>
    </source>
</reference>
<dbReference type="Proteomes" id="UP000033608">
    <property type="component" value="Unassembled WGS sequence"/>
</dbReference>
<organism evidence="10 12">
    <name type="scientific">Devosia limi DSM 17137</name>
    <dbReference type="NCBI Taxonomy" id="1121477"/>
    <lineage>
        <taxon>Bacteria</taxon>
        <taxon>Pseudomonadati</taxon>
        <taxon>Pseudomonadota</taxon>
        <taxon>Alphaproteobacteria</taxon>
        <taxon>Hyphomicrobiales</taxon>
        <taxon>Devosiaceae</taxon>
        <taxon>Devosia</taxon>
    </lineage>
</organism>
<dbReference type="RefSeq" id="WP_046133529.1">
    <property type="nucleotide sequence ID" value="NZ_FQVC01000001.1"/>
</dbReference>
<gene>
    <name evidence="11" type="ORF">SAMN02745223_00158</name>
    <name evidence="10" type="ORF">VW29_01060</name>
</gene>
<proteinExistence type="inferred from homology"/>
<dbReference type="PATRIC" id="fig|1121477.3.peg.1253"/>
<evidence type="ECO:0000256" key="6">
    <source>
        <dbReference type="ARBA" id="ARBA00023136"/>
    </source>
</evidence>
<reference evidence="11 13" key="2">
    <citation type="submission" date="2016-11" db="EMBL/GenBank/DDBJ databases">
        <authorList>
            <person name="Jaros S."/>
            <person name="Januszkiewicz K."/>
            <person name="Wedrychowicz H."/>
        </authorList>
    </citation>
    <scope>NUCLEOTIDE SEQUENCE [LARGE SCALE GENOMIC DNA]</scope>
    <source>
        <strain evidence="11 13">DSM 17137</strain>
    </source>
</reference>
<evidence type="ECO:0000256" key="7">
    <source>
        <dbReference type="ARBA" id="ARBA00023139"/>
    </source>
</evidence>
<evidence type="ECO:0000256" key="1">
    <source>
        <dbReference type="ARBA" id="ARBA00004418"/>
    </source>
</evidence>
<evidence type="ECO:0000313" key="13">
    <source>
        <dbReference type="Proteomes" id="UP000184533"/>
    </source>
</evidence>
<evidence type="ECO:0000256" key="8">
    <source>
        <dbReference type="ARBA" id="ARBA00023288"/>
    </source>
</evidence>
<evidence type="ECO:0000256" key="3">
    <source>
        <dbReference type="ARBA" id="ARBA00022475"/>
    </source>
</evidence>
<dbReference type="GO" id="GO:0042597">
    <property type="term" value="C:periplasmic space"/>
    <property type="evidence" value="ECO:0007669"/>
    <property type="project" value="UniProtKB-SubCell"/>
</dbReference>
<keyword evidence="7" id="KW-0564">Palmitate</keyword>
<evidence type="ECO:0000313" key="12">
    <source>
        <dbReference type="Proteomes" id="UP000033608"/>
    </source>
</evidence>
<feature type="signal peptide" evidence="9">
    <location>
        <begin position="1"/>
        <end position="25"/>
    </location>
</feature>
<keyword evidence="6" id="KW-0472">Membrane</keyword>
<dbReference type="SUPFAM" id="SSF53850">
    <property type="entry name" value="Periplasmic binding protein-like II"/>
    <property type="match status" value="1"/>
</dbReference>
<comment type="similarity">
    <text evidence="2">Belongs to the bacterial solute-binding protein 1 family.</text>
</comment>
<dbReference type="PANTHER" id="PTHR43649">
    <property type="entry name" value="ARABINOSE-BINDING PROTEIN-RELATED"/>
    <property type="match status" value="1"/>
</dbReference>
<dbReference type="STRING" id="1121477.SAMN02745223_00158"/>
<evidence type="ECO:0000313" key="10">
    <source>
        <dbReference type="EMBL" id="KKB86644.1"/>
    </source>
</evidence>
<dbReference type="EMBL" id="FQVC01000001">
    <property type="protein sequence ID" value="SHE35851.1"/>
    <property type="molecule type" value="Genomic_DNA"/>
</dbReference>
<protein>
    <submittedName>
        <fullName evidence="10">ABC transporter substrate-binding protein</fullName>
    </submittedName>
    <submittedName>
        <fullName evidence="11">Putative aldouronate transport system substrate-binding protein</fullName>
    </submittedName>
</protein>
<dbReference type="EMBL" id="LAJF01000023">
    <property type="protein sequence ID" value="KKB86644.1"/>
    <property type="molecule type" value="Genomic_DNA"/>
</dbReference>
<dbReference type="AlphaFoldDB" id="A0A0F5LWU8"/>
<dbReference type="Pfam" id="PF01547">
    <property type="entry name" value="SBP_bac_1"/>
    <property type="match status" value="1"/>
</dbReference>
<evidence type="ECO:0000313" key="11">
    <source>
        <dbReference type="EMBL" id="SHE35851.1"/>
    </source>
</evidence>
<evidence type="ECO:0000256" key="9">
    <source>
        <dbReference type="SAM" id="SignalP"/>
    </source>
</evidence>
<evidence type="ECO:0000256" key="2">
    <source>
        <dbReference type="ARBA" id="ARBA00008520"/>
    </source>
</evidence>
<accession>A0A0F5LWU8</accession>